<dbReference type="SMART" id="SM00540">
    <property type="entry name" value="LEM"/>
    <property type="match status" value="1"/>
</dbReference>
<name>A0A3B3SJW2_9TELE</name>
<keyword evidence="11" id="KW-1185">Reference proteome</keyword>
<dbReference type="SUPFAM" id="SSF63451">
    <property type="entry name" value="LEM domain"/>
    <property type="match status" value="2"/>
</dbReference>
<dbReference type="PANTHER" id="PTHR12019">
    <property type="entry name" value="LAMINA-ASSOCIATED POLYPEPTIDE THYMOPOIETIN"/>
    <property type="match status" value="1"/>
</dbReference>
<dbReference type="Ensembl" id="ENSPKIT00000011873.1">
    <property type="protein sequence ID" value="ENSPKIP00000031034.1"/>
    <property type="gene ID" value="ENSPKIG00000011687.1"/>
</dbReference>
<protein>
    <submittedName>
        <fullName evidence="10">LEM domain containing 1</fullName>
    </submittedName>
</protein>
<evidence type="ECO:0000256" key="1">
    <source>
        <dbReference type="ARBA" id="ARBA00007744"/>
    </source>
</evidence>
<reference evidence="10" key="2">
    <citation type="submission" date="2025-09" db="UniProtKB">
        <authorList>
            <consortium name="Ensembl"/>
        </authorList>
    </citation>
    <scope>IDENTIFICATION</scope>
</reference>
<dbReference type="GeneTree" id="ENSGT00940000154098"/>
<dbReference type="InterPro" id="IPR011015">
    <property type="entry name" value="LEM/LEM-like_dom_sf"/>
</dbReference>
<dbReference type="PROSITE" id="PS50955">
    <property type="entry name" value="LEM_LIKE"/>
    <property type="match status" value="1"/>
</dbReference>
<dbReference type="PROSITE" id="PS50954">
    <property type="entry name" value="LEM"/>
    <property type="match status" value="1"/>
</dbReference>
<evidence type="ECO:0000259" key="9">
    <source>
        <dbReference type="PROSITE" id="PS50955"/>
    </source>
</evidence>
<proteinExistence type="inferred from homology"/>
<evidence type="ECO:0000256" key="5">
    <source>
        <dbReference type="ARBA" id="ARBA00023125"/>
    </source>
</evidence>
<reference evidence="10" key="1">
    <citation type="submission" date="2025-08" db="UniProtKB">
        <authorList>
            <consortium name="Ensembl"/>
        </authorList>
    </citation>
    <scope>IDENTIFICATION</scope>
</reference>
<evidence type="ECO:0000313" key="11">
    <source>
        <dbReference type="Proteomes" id="UP000261540"/>
    </source>
</evidence>
<dbReference type="FunFam" id="1.10.720.40:FF:000001">
    <property type="entry name" value="LEM domain containing 2, isoform CRA_a"/>
    <property type="match status" value="2"/>
</dbReference>
<keyword evidence="4" id="KW-0007">Acetylation</keyword>
<feature type="region of interest" description="Disordered" evidence="6">
    <location>
        <begin position="302"/>
        <end position="321"/>
    </location>
</feature>
<feature type="compositionally biased region" description="Basic and acidic residues" evidence="6">
    <location>
        <begin position="71"/>
        <end position="80"/>
    </location>
</feature>
<evidence type="ECO:0000256" key="3">
    <source>
        <dbReference type="ARBA" id="ARBA00022553"/>
    </source>
</evidence>
<dbReference type="InterPro" id="IPR003887">
    <property type="entry name" value="LEM_dom"/>
</dbReference>
<dbReference type="GO" id="GO:0005635">
    <property type="term" value="C:nuclear envelope"/>
    <property type="evidence" value="ECO:0007669"/>
    <property type="project" value="UniProtKB-ARBA"/>
</dbReference>
<dbReference type="CTD" id="93273"/>
<dbReference type="STRING" id="1676925.ENSPKIP00000031034"/>
<accession>A0A3B3SJW2</accession>
<dbReference type="GO" id="GO:0003677">
    <property type="term" value="F:DNA binding"/>
    <property type="evidence" value="ECO:0007669"/>
    <property type="project" value="UniProtKB-KW"/>
</dbReference>
<evidence type="ECO:0000256" key="4">
    <source>
        <dbReference type="ARBA" id="ARBA00022990"/>
    </source>
</evidence>
<keyword evidence="2" id="KW-0488">Methylation</keyword>
<feature type="domain" description="LEM-like" evidence="9">
    <location>
        <begin position="5"/>
        <end position="48"/>
    </location>
</feature>
<dbReference type="Gene3D" id="1.10.720.40">
    <property type="match status" value="2"/>
</dbReference>
<feature type="region of interest" description="Disordered" evidence="6">
    <location>
        <begin position="47"/>
        <end position="80"/>
    </location>
</feature>
<dbReference type="Pfam" id="PF08198">
    <property type="entry name" value="Thymopoietin"/>
    <property type="match status" value="1"/>
</dbReference>
<evidence type="ECO:0000256" key="2">
    <source>
        <dbReference type="ARBA" id="ARBA00022481"/>
    </source>
</evidence>
<dbReference type="SMART" id="SM01261">
    <property type="entry name" value="Thymopoietin"/>
    <property type="match status" value="1"/>
</dbReference>
<feature type="region of interest" description="Disordered" evidence="6">
    <location>
        <begin position="133"/>
        <end position="193"/>
    </location>
</feature>
<evidence type="ECO:0000259" key="8">
    <source>
        <dbReference type="PROSITE" id="PS50954"/>
    </source>
</evidence>
<feature type="domain" description="LEM" evidence="8">
    <location>
        <begin position="84"/>
        <end position="128"/>
    </location>
</feature>
<sequence>MPSFVEDPAQLSKRRLRSELAAHSVPLPAADSGKEAYVELYRRHVAARSGADFSSDEDEGRGQAGGSGEEASIRDEGQKTELEVMDVSQLTDVELKARLLQYGVNVGPIVASTRTLYEKKLRILLKPVSQPPLNGAGYAAQYSDVEDEDEDDDDDDEERDYGSVHAGGHLEADEEQDQEGHNQTGPPGLELENPGVKKIFMNIFSTKLQLESRSPDISKVATGTKVGVNSEMPLGPSSQMDLMKDKNATRKSPAFSPKPSVFRPQFKEPVSDILMEMFPGTEPTPTGISATCRRPIKGAAGRPVQFKYPDTPSSPGTKERRELQRHLVPTWIQMLVFLLVAFLFYLIFSAMQGVPDSPSAVLLHRSGHEGELLGDLSSFATSEDPPLVSGEE</sequence>
<keyword evidence="7" id="KW-1133">Transmembrane helix</keyword>
<feature type="transmembrane region" description="Helical" evidence="7">
    <location>
        <begin position="327"/>
        <end position="348"/>
    </location>
</feature>
<keyword evidence="7" id="KW-0472">Membrane</keyword>
<evidence type="ECO:0000313" key="10">
    <source>
        <dbReference type="Ensembl" id="ENSPKIP00000031034.1"/>
    </source>
</evidence>
<dbReference type="InterPro" id="IPR051656">
    <property type="entry name" value="LEM_domain"/>
</dbReference>
<organism evidence="10 11">
    <name type="scientific">Paramormyrops kingsleyae</name>
    <dbReference type="NCBI Taxonomy" id="1676925"/>
    <lineage>
        <taxon>Eukaryota</taxon>
        <taxon>Metazoa</taxon>
        <taxon>Chordata</taxon>
        <taxon>Craniata</taxon>
        <taxon>Vertebrata</taxon>
        <taxon>Euteleostomi</taxon>
        <taxon>Actinopterygii</taxon>
        <taxon>Neopterygii</taxon>
        <taxon>Teleostei</taxon>
        <taxon>Osteoglossocephala</taxon>
        <taxon>Osteoglossomorpha</taxon>
        <taxon>Osteoglossiformes</taxon>
        <taxon>Mormyridae</taxon>
        <taxon>Paramormyrops</taxon>
    </lineage>
</organism>
<evidence type="ECO:0000256" key="7">
    <source>
        <dbReference type="SAM" id="Phobius"/>
    </source>
</evidence>
<dbReference type="InterPro" id="IPR013146">
    <property type="entry name" value="LEM-like_dom"/>
</dbReference>
<keyword evidence="3" id="KW-0597">Phosphoprotein</keyword>
<dbReference type="CDD" id="cd12940">
    <property type="entry name" value="LEM_LAP2_LEMD1"/>
    <property type="match status" value="1"/>
</dbReference>
<feature type="compositionally biased region" description="Acidic residues" evidence="6">
    <location>
        <begin position="144"/>
        <end position="159"/>
    </location>
</feature>
<dbReference type="PANTHER" id="PTHR12019:SF22">
    <property type="entry name" value="LAMINA-ASSOCIATED POLYPEPTIDE 2, ISOFORMS BETA_GAMMA"/>
    <property type="match status" value="1"/>
</dbReference>
<keyword evidence="7" id="KW-0812">Transmembrane</keyword>
<comment type="similarity">
    <text evidence="1">Belongs to the LEM family.</text>
</comment>
<keyword evidence="5" id="KW-0238">DNA-binding</keyword>
<dbReference type="AlphaFoldDB" id="A0A3B3SJW2"/>
<evidence type="ECO:0000256" key="6">
    <source>
        <dbReference type="SAM" id="MobiDB-lite"/>
    </source>
</evidence>
<dbReference type="Pfam" id="PF03020">
    <property type="entry name" value="LEM"/>
    <property type="match status" value="1"/>
</dbReference>
<dbReference type="Proteomes" id="UP000261540">
    <property type="component" value="Unplaced"/>
</dbReference>